<name>A0A0L0S5A4_ALLM3</name>
<dbReference type="PROSITE" id="PS51384">
    <property type="entry name" value="FAD_FR"/>
    <property type="match status" value="1"/>
</dbReference>
<dbReference type="Proteomes" id="UP000054350">
    <property type="component" value="Unassembled WGS sequence"/>
</dbReference>
<dbReference type="PANTHER" id="PTHR19384:SF17">
    <property type="entry name" value="NADPH--CYTOCHROME P450 REDUCTASE"/>
    <property type="match status" value="1"/>
</dbReference>
<keyword evidence="9" id="KW-0408">Iron</keyword>
<evidence type="ECO:0000313" key="12">
    <source>
        <dbReference type="EMBL" id="KNE57539.1"/>
    </source>
</evidence>
<evidence type="ECO:0000256" key="3">
    <source>
        <dbReference type="ARBA" id="ARBA00010018"/>
    </source>
</evidence>
<dbReference type="AlphaFoldDB" id="A0A0L0S5A4"/>
<dbReference type="InterPro" id="IPR002401">
    <property type="entry name" value="Cyt_P450_E_grp-I"/>
</dbReference>
<evidence type="ECO:0000256" key="8">
    <source>
        <dbReference type="ARBA" id="ARBA00023797"/>
    </source>
</evidence>
<dbReference type="Pfam" id="PF00067">
    <property type="entry name" value="p450"/>
    <property type="match status" value="1"/>
</dbReference>
<dbReference type="GO" id="GO:0005506">
    <property type="term" value="F:iron ion binding"/>
    <property type="evidence" value="ECO:0007669"/>
    <property type="project" value="InterPro"/>
</dbReference>
<feature type="binding site" description="axial binding residue" evidence="9">
    <location>
        <position position="515"/>
    </location>
    <ligand>
        <name>heme</name>
        <dbReference type="ChEBI" id="CHEBI:30413"/>
    </ligand>
    <ligandPart>
        <name>Fe</name>
        <dbReference type="ChEBI" id="CHEBI:18248"/>
    </ligandPart>
</feature>
<keyword evidence="13" id="KW-1185">Reference proteome</keyword>
<evidence type="ECO:0000256" key="4">
    <source>
        <dbReference type="ARBA" id="ARBA00022630"/>
    </source>
</evidence>
<comment type="similarity">
    <text evidence="3">In the N-terminal section; belongs to the cytochrome P450 family.</text>
</comment>
<dbReference type="Gene3D" id="1.10.630.10">
    <property type="entry name" value="Cytochrome P450"/>
    <property type="match status" value="1"/>
</dbReference>
<comment type="cofactor">
    <cofactor evidence="9">
        <name>heme</name>
        <dbReference type="ChEBI" id="CHEBI:30413"/>
    </cofactor>
</comment>
<dbReference type="InterPro" id="IPR017938">
    <property type="entry name" value="Riboflavin_synthase-like_b-brl"/>
</dbReference>
<dbReference type="InterPro" id="IPR008254">
    <property type="entry name" value="Flavodoxin/NO_synth"/>
</dbReference>
<dbReference type="InterPro" id="IPR036396">
    <property type="entry name" value="Cyt_P450_sf"/>
</dbReference>
<dbReference type="Gene3D" id="1.20.990.10">
    <property type="entry name" value="NADPH-cytochrome p450 Reductase, Chain A, domain 3"/>
    <property type="match status" value="1"/>
</dbReference>
<dbReference type="InterPro" id="IPR001433">
    <property type="entry name" value="OxRdtase_FAD/NAD-bd"/>
</dbReference>
<evidence type="ECO:0000256" key="5">
    <source>
        <dbReference type="ARBA" id="ARBA00022827"/>
    </source>
</evidence>
<dbReference type="GO" id="GO:0005829">
    <property type="term" value="C:cytosol"/>
    <property type="evidence" value="ECO:0007669"/>
    <property type="project" value="TreeGrafter"/>
</dbReference>
<keyword evidence="7" id="KW-0560">Oxidoreductase</keyword>
<comment type="cofactor">
    <cofactor evidence="2">
        <name>FAD</name>
        <dbReference type="ChEBI" id="CHEBI:57692"/>
    </cofactor>
</comment>
<proteinExistence type="inferred from homology"/>
<evidence type="ECO:0000256" key="9">
    <source>
        <dbReference type="PIRSR" id="PIRSR602401-1"/>
    </source>
</evidence>
<dbReference type="EMBL" id="GG745331">
    <property type="protein sequence ID" value="KNE57539.1"/>
    <property type="molecule type" value="Genomic_DNA"/>
</dbReference>
<evidence type="ECO:0000259" key="10">
    <source>
        <dbReference type="PROSITE" id="PS50902"/>
    </source>
</evidence>
<dbReference type="Pfam" id="PF00667">
    <property type="entry name" value="FAD_binding_1"/>
    <property type="match status" value="1"/>
</dbReference>
<dbReference type="PRINTS" id="PR00463">
    <property type="entry name" value="EP450I"/>
</dbReference>
<dbReference type="eggNOG" id="KOG0157">
    <property type="taxonomic scope" value="Eukaryota"/>
</dbReference>
<evidence type="ECO:0000313" key="13">
    <source>
        <dbReference type="Proteomes" id="UP000054350"/>
    </source>
</evidence>
<dbReference type="OMA" id="HSMMLDI"/>
<dbReference type="PROSITE" id="PS50902">
    <property type="entry name" value="FLAVODOXIN_LIKE"/>
    <property type="match status" value="1"/>
</dbReference>
<accession>A0A0L0S5A4</accession>
<dbReference type="InterPro" id="IPR017927">
    <property type="entry name" value="FAD-bd_FR_type"/>
</dbReference>
<evidence type="ECO:0000256" key="6">
    <source>
        <dbReference type="ARBA" id="ARBA00022857"/>
    </source>
</evidence>
<dbReference type="GO" id="GO:0050660">
    <property type="term" value="F:flavin adenine dinucleotide binding"/>
    <property type="evidence" value="ECO:0007669"/>
    <property type="project" value="TreeGrafter"/>
</dbReference>
<dbReference type="InterPro" id="IPR023173">
    <property type="entry name" value="NADPH_Cyt_P450_Rdtase_alpha"/>
</dbReference>
<reference evidence="12 13" key="1">
    <citation type="submission" date="2009-11" db="EMBL/GenBank/DDBJ databases">
        <title>Annotation of Allomyces macrogynus ATCC 38327.</title>
        <authorList>
            <consortium name="The Broad Institute Genome Sequencing Platform"/>
            <person name="Russ C."/>
            <person name="Cuomo C."/>
            <person name="Burger G."/>
            <person name="Gray M.W."/>
            <person name="Holland P.W.H."/>
            <person name="King N."/>
            <person name="Lang F.B.F."/>
            <person name="Roger A.J."/>
            <person name="Ruiz-Trillo I."/>
            <person name="Young S.K."/>
            <person name="Zeng Q."/>
            <person name="Gargeya S."/>
            <person name="Fitzgerald M."/>
            <person name="Haas B."/>
            <person name="Abouelleil A."/>
            <person name="Alvarado L."/>
            <person name="Arachchi H.M."/>
            <person name="Berlin A."/>
            <person name="Chapman S.B."/>
            <person name="Gearin G."/>
            <person name="Goldberg J."/>
            <person name="Griggs A."/>
            <person name="Gujja S."/>
            <person name="Hansen M."/>
            <person name="Heiman D."/>
            <person name="Howarth C."/>
            <person name="Larimer J."/>
            <person name="Lui A."/>
            <person name="MacDonald P.J.P."/>
            <person name="McCowen C."/>
            <person name="Montmayeur A."/>
            <person name="Murphy C."/>
            <person name="Neiman D."/>
            <person name="Pearson M."/>
            <person name="Priest M."/>
            <person name="Roberts A."/>
            <person name="Saif S."/>
            <person name="Shea T."/>
            <person name="Sisk P."/>
            <person name="Stolte C."/>
            <person name="Sykes S."/>
            <person name="Wortman J."/>
            <person name="Nusbaum C."/>
            <person name="Birren B."/>
        </authorList>
    </citation>
    <scope>NUCLEOTIDE SEQUENCE [LARGE SCALE GENOMIC DNA]</scope>
    <source>
        <strain evidence="12 13">ATCC 38327</strain>
    </source>
</reference>
<evidence type="ECO:0000256" key="1">
    <source>
        <dbReference type="ARBA" id="ARBA00001917"/>
    </source>
</evidence>
<dbReference type="Gene3D" id="2.40.30.10">
    <property type="entry name" value="Translation factors"/>
    <property type="match status" value="1"/>
</dbReference>
<evidence type="ECO:0000256" key="2">
    <source>
        <dbReference type="ARBA" id="ARBA00001974"/>
    </source>
</evidence>
<evidence type="ECO:0000256" key="7">
    <source>
        <dbReference type="ARBA" id="ARBA00023002"/>
    </source>
</evidence>
<reference evidence="13" key="2">
    <citation type="submission" date="2009-11" db="EMBL/GenBank/DDBJ databases">
        <title>The Genome Sequence of Allomyces macrogynus strain ATCC 38327.</title>
        <authorList>
            <consortium name="The Broad Institute Genome Sequencing Platform"/>
            <person name="Russ C."/>
            <person name="Cuomo C."/>
            <person name="Shea T."/>
            <person name="Young S.K."/>
            <person name="Zeng Q."/>
            <person name="Koehrsen M."/>
            <person name="Haas B."/>
            <person name="Borodovsky M."/>
            <person name="Guigo R."/>
            <person name="Alvarado L."/>
            <person name="Berlin A."/>
            <person name="Borenstein D."/>
            <person name="Chen Z."/>
            <person name="Engels R."/>
            <person name="Freedman E."/>
            <person name="Gellesch M."/>
            <person name="Goldberg J."/>
            <person name="Griggs A."/>
            <person name="Gujja S."/>
            <person name="Heiman D."/>
            <person name="Hepburn T."/>
            <person name="Howarth C."/>
            <person name="Jen D."/>
            <person name="Larson L."/>
            <person name="Lewis B."/>
            <person name="Mehta T."/>
            <person name="Park D."/>
            <person name="Pearson M."/>
            <person name="Roberts A."/>
            <person name="Saif S."/>
            <person name="Shenoy N."/>
            <person name="Sisk P."/>
            <person name="Stolte C."/>
            <person name="Sykes S."/>
            <person name="Walk T."/>
            <person name="White J."/>
            <person name="Yandava C."/>
            <person name="Burger G."/>
            <person name="Gray M.W."/>
            <person name="Holland P.W.H."/>
            <person name="King N."/>
            <person name="Lang F.B.F."/>
            <person name="Roger A.J."/>
            <person name="Ruiz-Trillo I."/>
            <person name="Lander E."/>
            <person name="Nusbaum C."/>
        </authorList>
    </citation>
    <scope>NUCLEOTIDE SEQUENCE [LARGE SCALE GENOMIC DNA]</scope>
    <source>
        <strain evidence="13">ATCC 38327</strain>
    </source>
</reference>
<feature type="domain" description="Flavodoxin-like" evidence="10">
    <location>
        <begin position="608"/>
        <end position="747"/>
    </location>
</feature>
<keyword evidence="4" id="KW-0285">Flavoprotein</keyword>
<gene>
    <name evidence="12" type="ORF">AMAG_03239</name>
</gene>
<dbReference type="InterPro" id="IPR003097">
    <property type="entry name" value="CysJ-like_FAD-binding"/>
</dbReference>
<keyword evidence="6" id="KW-0521">NADP</keyword>
<dbReference type="GO" id="GO:0020037">
    <property type="term" value="F:heme binding"/>
    <property type="evidence" value="ECO:0007669"/>
    <property type="project" value="InterPro"/>
</dbReference>
<dbReference type="GO" id="GO:0010181">
    <property type="term" value="F:FMN binding"/>
    <property type="evidence" value="ECO:0007669"/>
    <property type="project" value="InterPro"/>
</dbReference>
<dbReference type="EC" id="1.6.2.4" evidence="8"/>
<dbReference type="Pfam" id="PF00258">
    <property type="entry name" value="Flavodoxin_1"/>
    <property type="match status" value="1"/>
</dbReference>
<sequence>MAPTVAQCPVPHDGVAAAEVDLPCPAADQAAAVGVLLVTSPQRNNQSVMIHYAKHLTKPAEIRAQVHVKFGLDDDAKWYLATDEGRAVLSLDKVSLARFKSLVLVDGEPTTRPLQSPPAIPVFGHAHLLAPEFITPIRKLTAELGPTFALTIFGRRIVVTSDADVVEQVMYESPFFTKKIAGLLGEIQPVGGRGLFTSDTSDPLWAKAHKLLIPGFGTAPLKQYVPEMNHVTQQLTAAIDQQLGEPVMVTEWMTRFTFQTIGMCGFAFDFHLLDAPDAPMHPFIDAMNYCLAEAKVRSSHTRLYKWVPSRTNRKFDASLALMRQTVEEVITHRRANPDATKRDMLNFMLTSKDENGESLDDENIRDQVITFLIAGHETTSTLLSWCLYFLTQYPTVRERVLEEAVRVCGADPTAEITPQQISQLTYITQVLKETLRVRPPVPALGKSCVTSTVLPGGTLVEAGNGVMVNINGLHHSRDLWGPNPTAFNPDHFSKENEAKRHRFAWLPFSTAERACLGMAFAMLEAKVALATLIRKYEFEYPRAEPCTFDPVAVTLKPLDLHMLFHARTELPDPDELAARVQNRPATAMGARPTTELVAPTAPLPIPGIQLVYGSNMGTAEDFCHQLAESAQRFGIKTDMATLDAWVAHEHDIKKDWVHVFITSTYNGQPPDNAVHAAQWLKGAHDLKGLQYAVFGCGNSQWRTFQQFPKFVDERLDALGAERIANFGFGDADGDIEGDFAAYQAVFWVSLQSHFNVGADEKSAAPHPMFTPVPAQQAESVQVEFVDSQSAIPLRPTAAHTAMTLVANRELLTPVAIPGMDAAAAKSTRHIEIALPTDESATTRYREGDHFEVWPEQSPEDAAAVAVHVGADLDAVFSLKTHPGSSVSAKTAAGAIMAAGTSATVRDALTYFADLTGAPTRAVAELVLTKLGETDAAERVRLQDREALKAFASTYRRTLDAILAAPSVTLAEVLAATAATIPRRYSIASAYESHPDTVHLCVGVVSDGVCSRFLQRAEVGHVLYGAVKPCRDAFHLPDDASVPLIMVGAGTGLAPFLGFVAARRARGAVGGDAHLFYGCRHPMHDDLYHAELTAAVDEGVLTGLHVAYSRDPESKAKYVQHAIEQAAETVVPLLLEKGARLFICGSARGMAKDVFKTLATMVAAHVPDHDGERYLAGLQQAGRYVEDVWG</sequence>
<dbReference type="Pfam" id="PF00175">
    <property type="entry name" value="NAD_binding_1"/>
    <property type="match status" value="1"/>
</dbReference>
<keyword evidence="9" id="KW-0349">Heme</keyword>
<dbReference type="SUPFAM" id="SSF52343">
    <property type="entry name" value="Ferredoxin reductase-like, C-terminal NADP-linked domain"/>
    <property type="match status" value="1"/>
</dbReference>
<dbReference type="InterPro" id="IPR039261">
    <property type="entry name" value="FNR_nucleotide-bd"/>
</dbReference>
<dbReference type="Gene3D" id="3.40.50.360">
    <property type="match status" value="1"/>
</dbReference>
<protein>
    <recommendedName>
        <fullName evidence="8">NADPH--hemoprotein reductase</fullName>
        <ecNumber evidence="8">1.6.2.4</ecNumber>
    </recommendedName>
</protein>
<comment type="cofactor">
    <cofactor evidence="1">
        <name>FMN</name>
        <dbReference type="ChEBI" id="CHEBI:58210"/>
    </cofactor>
</comment>
<dbReference type="GO" id="GO:0003958">
    <property type="term" value="F:NADPH-hemoprotein reductase activity"/>
    <property type="evidence" value="ECO:0007669"/>
    <property type="project" value="UniProtKB-EC"/>
</dbReference>
<dbReference type="STRING" id="578462.A0A0L0S5A4"/>
<dbReference type="SUPFAM" id="SSF48264">
    <property type="entry name" value="Cytochrome P450"/>
    <property type="match status" value="1"/>
</dbReference>
<dbReference type="eggNOG" id="KOG1158">
    <property type="taxonomic scope" value="Eukaryota"/>
</dbReference>
<evidence type="ECO:0000259" key="11">
    <source>
        <dbReference type="PROSITE" id="PS51384"/>
    </source>
</evidence>
<dbReference type="PRINTS" id="PR00385">
    <property type="entry name" value="P450"/>
</dbReference>
<keyword evidence="9" id="KW-0479">Metal-binding</keyword>
<dbReference type="GO" id="GO:0004497">
    <property type="term" value="F:monooxygenase activity"/>
    <property type="evidence" value="ECO:0007669"/>
    <property type="project" value="InterPro"/>
</dbReference>
<dbReference type="Gene3D" id="3.40.50.80">
    <property type="entry name" value="Nucleotide-binding domain of ferredoxin-NADP reductase (FNR) module"/>
    <property type="match status" value="1"/>
</dbReference>
<organism evidence="12 13">
    <name type="scientific">Allomyces macrogynus (strain ATCC 38327)</name>
    <name type="common">Allomyces javanicus var. macrogynus</name>
    <dbReference type="NCBI Taxonomy" id="578462"/>
    <lineage>
        <taxon>Eukaryota</taxon>
        <taxon>Fungi</taxon>
        <taxon>Fungi incertae sedis</taxon>
        <taxon>Blastocladiomycota</taxon>
        <taxon>Blastocladiomycetes</taxon>
        <taxon>Blastocladiales</taxon>
        <taxon>Blastocladiaceae</taxon>
        <taxon>Allomyces</taxon>
    </lineage>
</organism>
<dbReference type="InterPro" id="IPR029039">
    <property type="entry name" value="Flavoprotein-like_sf"/>
</dbReference>
<dbReference type="InterPro" id="IPR001128">
    <property type="entry name" value="Cyt_P450"/>
</dbReference>
<dbReference type="PANTHER" id="PTHR19384">
    <property type="entry name" value="NITRIC OXIDE SYNTHASE-RELATED"/>
    <property type="match status" value="1"/>
</dbReference>
<feature type="domain" description="FAD-binding FR-type" evidence="11">
    <location>
        <begin position="797"/>
        <end position="1036"/>
    </location>
</feature>
<dbReference type="SUPFAM" id="SSF63380">
    <property type="entry name" value="Riboflavin synthase domain-like"/>
    <property type="match status" value="1"/>
</dbReference>
<dbReference type="VEuPathDB" id="FungiDB:AMAG_03239"/>
<dbReference type="OrthoDB" id="1470350at2759"/>
<dbReference type="GO" id="GO:0016705">
    <property type="term" value="F:oxidoreductase activity, acting on paired donors, with incorporation or reduction of molecular oxygen"/>
    <property type="evidence" value="ECO:0007669"/>
    <property type="project" value="InterPro"/>
</dbReference>
<keyword evidence="5" id="KW-0274">FAD</keyword>
<dbReference type="SUPFAM" id="SSF52218">
    <property type="entry name" value="Flavoproteins"/>
    <property type="match status" value="1"/>
</dbReference>